<evidence type="ECO:0000259" key="3">
    <source>
        <dbReference type="PROSITE" id="PS50031"/>
    </source>
</evidence>
<dbReference type="CDD" id="cd00052">
    <property type="entry name" value="EH"/>
    <property type="match status" value="1"/>
</dbReference>
<feature type="region of interest" description="Disordered" evidence="2">
    <location>
        <begin position="242"/>
        <end position="309"/>
    </location>
</feature>
<dbReference type="HOGENOM" id="CLU_017380_1_0_1"/>
<feature type="domain" description="EH" evidence="3">
    <location>
        <begin position="162"/>
        <end position="251"/>
    </location>
</feature>
<dbReference type="GO" id="GO:0042734">
    <property type="term" value="C:presynaptic membrane"/>
    <property type="evidence" value="ECO:0007669"/>
    <property type="project" value="TreeGrafter"/>
</dbReference>
<dbReference type="InterPro" id="IPR002048">
    <property type="entry name" value="EF_hand_dom"/>
</dbReference>
<evidence type="ECO:0000313" key="5">
    <source>
        <dbReference type="Ensembl" id="ENSPMAP00000007645.1"/>
    </source>
</evidence>
<keyword evidence="1" id="KW-0106">Calcium</keyword>
<accession>S4RR09</accession>
<dbReference type="PROSITE" id="PS50031">
    <property type="entry name" value="EH"/>
    <property type="match status" value="1"/>
</dbReference>
<dbReference type="GO" id="GO:0005509">
    <property type="term" value="F:calcium ion binding"/>
    <property type="evidence" value="ECO:0007669"/>
    <property type="project" value="InterPro"/>
</dbReference>
<feature type="compositionally biased region" description="Low complexity" evidence="2">
    <location>
        <begin position="255"/>
        <end position="274"/>
    </location>
</feature>
<dbReference type="SMART" id="SM00027">
    <property type="entry name" value="EH"/>
    <property type="match status" value="1"/>
</dbReference>
<dbReference type="PANTHER" id="PTHR11216:SF170">
    <property type="entry name" value="DYNAMIN ASSOCIATED PROTEIN 160, ISOFORM D"/>
    <property type="match status" value="1"/>
</dbReference>
<protein>
    <recommendedName>
        <fullName evidence="6">Intersectin 1 (SH3 domain protein)</fullName>
    </recommendedName>
</protein>
<dbReference type="PANTHER" id="PTHR11216">
    <property type="entry name" value="EH DOMAIN"/>
    <property type="match status" value="1"/>
</dbReference>
<proteinExistence type="predicted"/>
<reference evidence="5" key="2">
    <citation type="submission" date="2025-09" db="UniProtKB">
        <authorList>
            <consortium name="Ensembl"/>
        </authorList>
    </citation>
    <scope>IDENTIFICATION</scope>
</reference>
<dbReference type="InterPro" id="IPR011992">
    <property type="entry name" value="EF-hand-dom_pair"/>
</dbReference>
<evidence type="ECO:0008006" key="6">
    <source>
        <dbReference type="Google" id="ProtNLM"/>
    </source>
</evidence>
<dbReference type="Gene3D" id="1.10.238.10">
    <property type="entry name" value="EF-hand"/>
    <property type="match status" value="2"/>
</dbReference>
<dbReference type="GeneTree" id="ENSGT00940000157065"/>
<feature type="compositionally biased region" description="Basic and acidic residues" evidence="2">
    <location>
        <begin position="556"/>
        <end position="620"/>
    </location>
</feature>
<evidence type="ECO:0000256" key="1">
    <source>
        <dbReference type="ARBA" id="ARBA00022837"/>
    </source>
</evidence>
<dbReference type="PROSITE" id="PS00018">
    <property type="entry name" value="EF_HAND_1"/>
    <property type="match status" value="2"/>
</dbReference>
<dbReference type="Pfam" id="PF12763">
    <property type="entry name" value="EH"/>
    <property type="match status" value="1"/>
</dbReference>
<dbReference type="Ensembl" id="ENSPMAT00000007679.1">
    <property type="protein sequence ID" value="ENSPMAP00000007645.1"/>
    <property type="gene ID" value="ENSPMAG00000006927.1"/>
</dbReference>
<dbReference type="GO" id="GO:0097708">
    <property type="term" value="C:intracellular vesicle"/>
    <property type="evidence" value="ECO:0007669"/>
    <property type="project" value="TreeGrafter"/>
</dbReference>
<dbReference type="AlphaFoldDB" id="S4RR09"/>
<dbReference type="STRING" id="7757.ENSPMAP00000007645"/>
<dbReference type="GO" id="GO:0005737">
    <property type="term" value="C:cytoplasm"/>
    <property type="evidence" value="ECO:0007669"/>
    <property type="project" value="TreeGrafter"/>
</dbReference>
<dbReference type="SUPFAM" id="SSF47473">
    <property type="entry name" value="EF-hand"/>
    <property type="match status" value="2"/>
</dbReference>
<dbReference type="GO" id="GO:0150007">
    <property type="term" value="P:clathrin-dependent synaptic vesicle endocytosis"/>
    <property type="evidence" value="ECO:0007669"/>
    <property type="project" value="TreeGrafter"/>
</dbReference>
<organism evidence="5">
    <name type="scientific">Petromyzon marinus</name>
    <name type="common">Sea lamprey</name>
    <dbReference type="NCBI Taxonomy" id="7757"/>
    <lineage>
        <taxon>Eukaryota</taxon>
        <taxon>Metazoa</taxon>
        <taxon>Chordata</taxon>
        <taxon>Craniata</taxon>
        <taxon>Vertebrata</taxon>
        <taxon>Cyclostomata</taxon>
        <taxon>Hyperoartia</taxon>
        <taxon>Petromyzontiformes</taxon>
        <taxon>Petromyzontidae</taxon>
        <taxon>Petromyzon</taxon>
    </lineage>
</organism>
<reference evidence="5" key="1">
    <citation type="submission" date="2025-08" db="UniProtKB">
        <authorList>
            <consortium name="Ensembl"/>
        </authorList>
    </citation>
    <scope>IDENTIFICATION</scope>
</reference>
<dbReference type="InterPro" id="IPR000261">
    <property type="entry name" value="EH_dom"/>
</dbReference>
<name>S4RR09_PETMA</name>
<dbReference type="OMA" id="WKQRELQ"/>
<dbReference type="SMART" id="SM00054">
    <property type="entry name" value="EFh"/>
    <property type="match status" value="2"/>
</dbReference>
<evidence type="ECO:0000256" key="2">
    <source>
        <dbReference type="SAM" id="MobiDB-lite"/>
    </source>
</evidence>
<feature type="domain" description="EF-hand" evidence="4">
    <location>
        <begin position="195"/>
        <end position="230"/>
    </location>
</feature>
<feature type="compositionally biased region" description="Basic and acidic residues" evidence="2">
    <location>
        <begin position="286"/>
        <end position="309"/>
    </location>
</feature>
<feature type="domain" description="EF-hand" evidence="4">
    <location>
        <begin position="7"/>
        <end position="32"/>
    </location>
</feature>
<dbReference type="GO" id="GO:0060090">
    <property type="term" value="F:molecular adaptor activity"/>
    <property type="evidence" value="ECO:0007669"/>
    <property type="project" value="TreeGrafter"/>
</dbReference>
<dbReference type="InterPro" id="IPR018247">
    <property type="entry name" value="EF_Hand_1_Ca_BS"/>
</dbReference>
<feature type="region of interest" description="Disordered" evidence="2">
    <location>
        <begin position="554"/>
        <end position="620"/>
    </location>
</feature>
<dbReference type="PROSITE" id="PS50222">
    <property type="entry name" value="EF_HAND_2"/>
    <property type="match status" value="2"/>
</dbReference>
<evidence type="ECO:0000259" key="4">
    <source>
        <dbReference type="PROSITE" id="PS50222"/>
    </source>
</evidence>
<sequence>MLCSCRALADLNGDGRMDAQEFSIAMKLIKMRLHGHALPAVLPPAILQRSPFGPLVGGAPLLGMGGSLGSTLVGGPLGAVAPSSLTPPLSTVGIPAPMANGVQGLMQPFPTTGHSCGATLPKGSTFGRPGAGVGPGIGPIQMQKALSAEATMAADWAVPQSSRLKYRQLFNSHDKTMSSFLTGPQARNILMQSHLTQPQLAAIWGLSDIDQDGKLTAEEFILAMHLIDMALSGQQLPPALTADLMPPSFRRSRTGSSLSGGSSSSGVSVSLLEQKPPEEAAAEEEQEKKLPVTFEDKKRENFEKGNQELERRRAALAETQRRERERLLAVERAEHERRERERQQQERRRQAELERQLERQREMERQREEERRREVERREAAKRELERQRQMEWERTRRQELLNQRNREQETIVGLKARRKTLEFQLEAVGDKRQQLDGKLQDVRARLSIERQELERTNSAREIKLSQLELLQKQLQEHQQMLARLVPEKQSLSEQLKQVQQNHTQNDSFTGVHKAQLAREAACLRLRETLVSVETETAERLNDIDAFNNQLKRARAQREVDERARAQKEAEERARAQKEAEERARAQRQAEERARHQREAEERARAQREAEEQEQAESKR</sequence>